<dbReference type="GO" id="GO:0003700">
    <property type="term" value="F:DNA-binding transcription factor activity"/>
    <property type="evidence" value="ECO:0007669"/>
    <property type="project" value="InterPro"/>
</dbReference>
<evidence type="ECO:0000259" key="4">
    <source>
        <dbReference type="PROSITE" id="PS50949"/>
    </source>
</evidence>
<evidence type="ECO:0000256" key="1">
    <source>
        <dbReference type="ARBA" id="ARBA00023015"/>
    </source>
</evidence>
<dbReference type="CDD" id="cd07377">
    <property type="entry name" value="WHTH_GntR"/>
    <property type="match status" value="1"/>
</dbReference>
<name>A0A1G5NXY1_AFIMA</name>
<dbReference type="InterPro" id="IPR050679">
    <property type="entry name" value="Bact_HTH_transcr_reg"/>
</dbReference>
<dbReference type="AlphaFoldDB" id="A0A1G5NXY1"/>
<dbReference type="InterPro" id="IPR036390">
    <property type="entry name" value="WH_DNA-bd_sf"/>
</dbReference>
<dbReference type="Pfam" id="PF00392">
    <property type="entry name" value="GntR"/>
    <property type="match status" value="1"/>
</dbReference>
<dbReference type="SMART" id="SM00866">
    <property type="entry name" value="UTRA"/>
    <property type="match status" value="1"/>
</dbReference>
<evidence type="ECO:0000313" key="5">
    <source>
        <dbReference type="EMBL" id="SCZ42196.1"/>
    </source>
</evidence>
<dbReference type="InterPro" id="IPR028978">
    <property type="entry name" value="Chorismate_lyase_/UTRA_dom_sf"/>
</dbReference>
<keyword evidence="6" id="KW-1185">Reference proteome</keyword>
<dbReference type="Pfam" id="PF07702">
    <property type="entry name" value="UTRA"/>
    <property type="match status" value="1"/>
</dbReference>
<dbReference type="STRING" id="1120955.SAMN03080610_02877"/>
<organism evidence="5 6">
    <name type="scientific">Afifella marina DSM 2698</name>
    <dbReference type="NCBI Taxonomy" id="1120955"/>
    <lineage>
        <taxon>Bacteria</taxon>
        <taxon>Pseudomonadati</taxon>
        <taxon>Pseudomonadota</taxon>
        <taxon>Alphaproteobacteria</taxon>
        <taxon>Hyphomicrobiales</taxon>
        <taxon>Afifellaceae</taxon>
        <taxon>Afifella</taxon>
    </lineage>
</organism>
<evidence type="ECO:0000313" key="6">
    <source>
        <dbReference type="Proteomes" id="UP000199347"/>
    </source>
</evidence>
<sequence length="252" mass="27841">MPQRGEDEDMAGAGGGGQTTVMRFRDGILNLVAERGLKAGDKIPTEAELKAHLGGSRPTIREALKLLEQAGILSVEHGRGRFLTAAGTLHVARSITHFESITEMAGHFGYSYENRVLGFSEETPDKAVRAALKLAPGETIIRLERLRLHERKPLIYCLAMIRRSLISDPIYEVDWSGSLNAVLERYGHAPRMSTAEARAEMLPESAISRHGLADFGPAFLIDETVFTRSGEPIMFASDWYKGSHFAFNFARK</sequence>
<dbReference type="PROSITE" id="PS50949">
    <property type="entry name" value="HTH_GNTR"/>
    <property type="match status" value="1"/>
</dbReference>
<reference evidence="5 6" key="1">
    <citation type="submission" date="2016-10" db="EMBL/GenBank/DDBJ databases">
        <authorList>
            <person name="de Groot N.N."/>
        </authorList>
    </citation>
    <scope>NUCLEOTIDE SEQUENCE [LARGE SCALE GENOMIC DNA]</scope>
    <source>
        <strain evidence="5 6">DSM 2698</strain>
    </source>
</reference>
<dbReference type="GO" id="GO:0003677">
    <property type="term" value="F:DNA binding"/>
    <property type="evidence" value="ECO:0007669"/>
    <property type="project" value="UniProtKB-KW"/>
</dbReference>
<dbReference type="InterPro" id="IPR000524">
    <property type="entry name" value="Tscrpt_reg_HTH_GntR"/>
</dbReference>
<dbReference type="SUPFAM" id="SSF46785">
    <property type="entry name" value="Winged helix' DNA-binding domain"/>
    <property type="match status" value="1"/>
</dbReference>
<dbReference type="EMBL" id="FMVW01000007">
    <property type="protein sequence ID" value="SCZ42196.1"/>
    <property type="molecule type" value="Genomic_DNA"/>
</dbReference>
<keyword evidence="3" id="KW-0804">Transcription</keyword>
<dbReference type="GO" id="GO:0045892">
    <property type="term" value="P:negative regulation of DNA-templated transcription"/>
    <property type="evidence" value="ECO:0007669"/>
    <property type="project" value="TreeGrafter"/>
</dbReference>
<evidence type="ECO:0000256" key="2">
    <source>
        <dbReference type="ARBA" id="ARBA00023125"/>
    </source>
</evidence>
<proteinExistence type="predicted"/>
<keyword evidence="2" id="KW-0238">DNA-binding</keyword>
<dbReference type="Gene3D" id="3.40.1410.10">
    <property type="entry name" value="Chorismate lyase-like"/>
    <property type="match status" value="1"/>
</dbReference>
<dbReference type="SUPFAM" id="SSF64288">
    <property type="entry name" value="Chorismate lyase-like"/>
    <property type="match status" value="1"/>
</dbReference>
<dbReference type="PANTHER" id="PTHR44846:SF17">
    <property type="entry name" value="GNTR-FAMILY TRANSCRIPTIONAL REGULATOR"/>
    <property type="match status" value="1"/>
</dbReference>
<dbReference type="PANTHER" id="PTHR44846">
    <property type="entry name" value="MANNOSYL-D-GLYCERATE TRANSPORT/METABOLISM SYSTEM REPRESSOR MNGR-RELATED"/>
    <property type="match status" value="1"/>
</dbReference>
<dbReference type="SMART" id="SM00345">
    <property type="entry name" value="HTH_GNTR"/>
    <property type="match status" value="1"/>
</dbReference>
<keyword evidence="1" id="KW-0805">Transcription regulation</keyword>
<dbReference type="InterPro" id="IPR011663">
    <property type="entry name" value="UTRA"/>
</dbReference>
<evidence type="ECO:0000256" key="3">
    <source>
        <dbReference type="ARBA" id="ARBA00023163"/>
    </source>
</evidence>
<feature type="domain" description="HTH gntR-type" evidence="4">
    <location>
        <begin position="18"/>
        <end position="86"/>
    </location>
</feature>
<dbReference type="InterPro" id="IPR036388">
    <property type="entry name" value="WH-like_DNA-bd_sf"/>
</dbReference>
<gene>
    <name evidence="5" type="ORF">SAMN03080610_02877</name>
</gene>
<protein>
    <submittedName>
        <fullName evidence="5">GntR family transcriptional regulator</fullName>
    </submittedName>
</protein>
<dbReference type="PRINTS" id="PR00035">
    <property type="entry name" value="HTHGNTR"/>
</dbReference>
<dbReference type="Proteomes" id="UP000199347">
    <property type="component" value="Unassembled WGS sequence"/>
</dbReference>
<accession>A0A1G5NXY1</accession>
<dbReference type="Gene3D" id="1.10.10.10">
    <property type="entry name" value="Winged helix-like DNA-binding domain superfamily/Winged helix DNA-binding domain"/>
    <property type="match status" value="1"/>
</dbReference>